<dbReference type="PANTHER" id="PTHR12746">
    <property type="entry name" value="NONSENSE-MEDIATED MRNA DECAY PROTEIN 3"/>
    <property type="match status" value="1"/>
</dbReference>
<feature type="chain" id="PRO_5030750077" description="60S ribosomal export protein NMD3" evidence="9">
    <location>
        <begin position="23"/>
        <end position="527"/>
    </location>
</feature>
<dbReference type="Pfam" id="PF21193">
    <property type="entry name" value="NMD_SH3"/>
    <property type="match status" value="1"/>
</dbReference>
<evidence type="ECO:0000313" key="13">
    <source>
        <dbReference type="EMBL" id="CAD8673666.1"/>
    </source>
</evidence>
<dbReference type="InterPro" id="IPR048898">
    <property type="entry name" value="OB_NMD3"/>
</dbReference>
<keyword evidence="6 7" id="KW-0539">Nucleus</keyword>
<evidence type="ECO:0000259" key="10">
    <source>
        <dbReference type="Pfam" id="PF04981"/>
    </source>
</evidence>
<evidence type="ECO:0000256" key="6">
    <source>
        <dbReference type="ARBA" id="ARBA00023242"/>
    </source>
</evidence>
<keyword evidence="3 7" id="KW-0813">Transport</keyword>
<protein>
    <recommendedName>
        <fullName evidence="2 7">60S ribosomal export protein NMD3</fullName>
    </recommendedName>
</protein>
<dbReference type="GO" id="GO:0015031">
    <property type="term" value="P:protein transport"/>
    <property type="evidence" value="ECO:0007669"/>
    <property type="project" value="UniProtKB-KW"/>
</dbReference>
<keyword evidence="4 7" id="KW-0963">Cytoplasm</keyword>
<dbReference type="GO" id="GO:0043023">
    <property type="term" value="F:ribosomal large subunit binding"/>
    <property type="evidence" value="ECO:0007669"/>
    <property type="project" value="InterPro"/>
</dbReference>
<dbReference type="PANTHER" id="PTHR12746:SF2">
    <property type="entry name" value="60S RIBOSOMAL EXPORT PROTEIN NMD3"/>
    <property type="match status" value="1"/>
</dbReference>
<feature type="domain" description="60S ribosomal export protein NMD3 OB-fold" evidence="11">
    <location>
        <begin position="309"/>
        <end position="395"/>
    </location>
</feature>
<accession>A0A7S0RDD9</accession>
<dbReference type="Pfam" id="PF21192">
    <property type="entry name" value="OB_NMD3"/>
    <property type="match status" value="1"/>
</dbReference>
<dbReference type="AlphaFoldDB" id="A0A7S0RDD9"/>
<dbReference type="EMBL" id="HBFA01023355">
    <property type="protein sequence ID" value="CAD8673666.1"/>
    <property type="molecule type" value="Transcribed_RNA"/>
</dbReference>
<feature type="signal peptide" evidence="9">
    <location>
        <begin position="1"/>
        <end position="22"/>
    </location>
</feature>
<comment type="similarity">
    <text evidence="1 7">Belongs to the NMD3 family.</text>
</comment>
<evidence type="ECO:0000259" key="11">
    <source>
        <dbReference type="Pfam" id="PF21192"/>
    </source>
</evidence>
<reference evidence="13" key="1">
    <citation type="submission" date="2021-01" db="EMBL/GenBank/DDBJ databases">
        <authorList>
            <person name="Corre E."/>
            <person name="Pelletier E."/>
            <person name="Niang G."/>
            <person name="Scheremetjew M."/>
            <person name="Finn R."/>
            <person name="Kale V."/>
            <person name="Holt S."/>
            <person name="Cochrane G."/>
            <person name="Meng A."/>
            <person name="Brown T."/>
            <person name="Cohen L."/>
        </authorList>
    </citation>
    <scope>NUCLEOTIDE SEQUENCE</scope>
    <source>
        <strain evidence="13">CCMP722</strain>
    </source>
</reference>
<gene>
    <name evidence="13" type="ORF">POBO1169_LOCUS11887</name>
</gene>
<evidence type="ECO:0000256" key="7">
    <source>
        <dbReference type="RuleBase" id="RU364108"/>
    </source>
</evidence>
<feature type="compositionally biased region" description="Acidic residues" evidence="8">
    <location>
        <begin position="515"/>
        <end position="527"/>
    </location>
</feature>
<comment type="subcellular location">
    <subcellularLocation>
        <location evidence="7">Cytoplasm</location>
    </subcellularLocation>
    <subcellularLocation>
        <location evidence="7">Nucleus</location>
    </subcellularLocation>
</comment>
<evidence type="ECO:0000259" key="12">
    <source>
        <dbReference type="Pfam" id="PF21193"/>
    </source>
</evidence>
<feature type="region of interest" description="Disordered" evidence="8">
    <location>
        <begin position="501"/>
        <end position="527"/>
    </location>
</feature>
<feature type="region of interest" description="Disordered" evidence="8">
    <location>
        <begin position="460"/>
        <end position="489"/>
    </location>
</feature>
<keyword evidence="5 7" id="KW-0653">Protein transport</keyword>
<feature type="domain" description="60S ribosomal export protein NMD3 SH3" evidence="12">
    <location>
        <begin position="245"/>
        <end position="290"/>
    </location>
</feature>
<feature type="domain" description="Nmd3 N-terminal" evidence="10">
    <location>
        <begin position="13"/>
        <end position="242"/>
    </location>
</feature>
<proteinExistence type="inferred from homology"/>
<dbReference type="InterPro" id="IPR048899">
    <property type="entry name" value="NMD_SH3"/>
</dbReference>
<dbReference type="InterPro" id="IPR039768">
    <property type="entry name" value="Nmd3"/>
</dbReference>
<evidence type="ECO:0000256" key="1">
    <source>
        <dbReference type="ARBA" id="ARBA00009794"/>
    </source>
</evidence>
<dbReference type="InterPro" id="IPR007064">
    <property type="entry name" value="Nmd3_N"/>
</dbReference>
<dbReference type="GO" id="GO:0005737">
    <property type="term" value="C:cytoplasm"/>
    <property type="evidence" value="ECO:0007669"/>
    <property type="project" value="UniProtKB-SubCell"/>
</dbReference>
<evidence type="ECO:0000256" key="9">
    <source>
        <dbReference type="SAM" id="SignalP"/>
    </source>
</evidence>
<evidence type="ECO:0000256" key="4">
    <source>
        <dbReference type="ARBA" id="ARBA00022490"/>
    </source>
</evidence>
<dbReference type="GO" id="GO:0005634">
    <property type="term" value="C:nucleus"/>
    <property type="evidence" value="ECO:0007669"/>
    <property type="project" value="UniProtKB-SubCell"/>
</dbReference>
<evidence type="ECO:0000256" key="2">
    <source>
        <dbReference type="ARBA" id="ARBA00017035"/>
    </source>
</evidence>
<name>A0A7S0RDD9_9CHLO</name>
<dbReference type="GO" id="GO:0000055">
    <property type="term" value="P:ribosomal large subunit export from nucleus"/>
    <property type="evidence" value="ECO:0007669"/>
    <property type="project" value="TreeGrafter"/>
</dbReference>
<evidence type="ECO:0000256" key="5">
    <source>
        <dbReference type="ARBA" id="ARBA00022927"/>
    </source>
</evidence>
<comment type="function">
    <text evidence="7">Acts as an adapter for the XPO1/CRM1-mediated export of the 60S ribosomal subunit.</text>
</comment>
<feature type="compositionally biased region" description="Acidic residues" evidence="8">
    <location>
        <begin position="477"/>
        <end position="487"/>
    </location>
</feature>
<evidence type="ECO:0000256" key="3">
    <source>
        <dbReference type="ARBA" id="ARBA00022448"/>
    </source>
</evidence>
<keyword evidence="9" id="KW-0732">Signal</keyword>
<organism evidence="13">
    <name type="scientific">Pyramimonas obovata</name>
    <dbReference type="NCBI Taxonomy" id="1411642"/>
    <lineage>
        <taxon>Eukaryota</taxon>
        <taxon>Viridiplantae</taxon>
        <taxon>Chlorophyta</taxon>
        <taxon>Pyramimonadophyceae</taxon>
        <taxon>Pyramimonadales</taxon>
        <taxon>Pyramimonadaceae</taxon>
        <taxon>Pyramimonas</taxon>
        <taxon>Pyramimonas incertae sedis</taxon>
    </lineage>
</organism>
<dbReference type="Pfam" id="PF04981">
    <property type="entry name" value="NMD3"/>
    <property type="match status" value="1"/>
</dbReference>
<evidence type="ECO:0000256" key="8">
    <source>
        <dbReference type="SAM" id="MobiDB-lite"/>
    </source>
</evidence>
<sequence>MHAVVATPSNILCCLCGVPVQANPANMCVNCIRGQVDITEGIQKEVTIMWCKECNKYLAPPKAWVRAELESKELLTFCIKKLKGLNKVKLVDAGFIWTEPHSKRLKVKLTIQKEVFHGTILQQTFQADYVIHNHLCQGCQRLAANADQWVASVQVRQHVDHKRTFFLLEQLILKHNAQAGTLNIKEQPDGVDFFYGHRSHALKFIEFLNSVVPMKNRSDKQLVSYNEQNSVYVYKYTFSVQIVPICKEDICLLPLKVYQALGSFGPIVVCTHITNTVHLLDPLTLRVVNVDCNAYYRQPYTAIMSAKHLTEYVVLDTEDVGPTNGRWKLTDVQVARSADFGKNDAIFLGRTHLGHHLKPGDLVLGYDLTRANIVDPELEKYRGKLELPDVVLMRKSYAERRRKRREKGGGQRAWTLRRMEVETAETNSKKVDPSKVEADRERFMEELEEDPELRAKVQIFRDPKVALPQPGQAQMAETDDDDDEDQVPEVPLEELLGALTIDAVPAVAPPLPAGDIEDDDEDDEMEI</sequence>